<keyword evidence="12 18" id="KW-0175">Coiled coil</keyword>
<evidence type="ECO:0000256" key="19">
    <source>
        <dbReference type="SAM" id="MobiDB-lite"/>
    </source>
</evidence>
<comment type="similarity">
    <text evidence="17">Belongs to the TRAFAC class myosin-kinesin ATPase superfamily. Kinesin family.</text>
</comment>
<evidence type="ECO:0000256" key="2">
    <source>
        <dbReference type="ARBA" id="ARBA00004279"/>
    </source>
</evidence>
<keyword evidence="9" id="KW-0677">Repeat</keyword>
<dbReference type="GO" id="GO:0030425">
    <property type="term" value="C:dendrite"/>
    <property type="evidence" value="ECO:0007669"/>
    <property type="project" value="UniProtKB-SubCell"/>
</dbReference>
<evidence type="ECO:0000256" key="18">
    <source>
        <dbReference type="SAM" id="Coils"/>
    </source>
</evidence>
<dbReference type="InterPro" id="IPR019821">
    <property type="entry name" value="Kinesin_motor_CS"/>
</dbReference>
<reference evidence="21" key="2">
    <citation type="submission" date="2025-09" db="UniProtKB">
        <authorList>
            <consortium name="Ensembl"/>
        </authorList>
    </citation>
    <scope>IDENTIFICATION</scope>
</reference>
<dbReference type="FunFam" id="2.130.10.10:FF:000164">
    <property type="entry name" value="Kinesin family member 21A"/>
    <property type="match status" value="1"/>
</dbReference>
<keyword evidence="15" id="KW-0966">Cell projection</keyword>
<dbReference type="FunFam" id="3.40.850.10:FF:000166">
    <property type="entry name" value="Kinesin family member 21B"/>
    <property type="match status" value="1"/>
</dbReference>
<evidence type="ECO:0000256" key="17">
    <source>
        <dbReference type="PROSITE-ProRule" id="PRU00283"/>
    </source>
</evidence>
<evidence type="ECO:0000256" key="6">
    <source>
        <dbReference type="ARBA" id="ARBA00022553"/>
    </source>
</evidence>
<dbReference type="PANTHER" id="PTHR47969:SF31">
    <property type="entry name" value="KINESIN FAMILY MEMBER 21A"/>
    <property type="match status" value="1"/>
</dbReference>
<feature type="coiled-coil region" evidence="18">
    <location>
        <begin position="546"/>
        <end position="580"/>
    </location>
</feature>
<feature type="coiled-coil region" evidence="18">
    <location>
        <begin position="173"/>
        <end position="253"/>
    </location>
</feature>
<keyword evidence="14" id="KW-0206">Cytoskeleton</keyword>
<dbReference type="InterPro" id="IPR019775">
    <property type="entry name" value="WD40_repeat_CS"/>
</dbReference>
<keyword evidence="8" id="KW-0493">Microtubule</keyword>
<dbReference type="InterPro" id="IPR015943">
    <property type="entry name" value="WD40/YVTN_repeat-like_dom_sf"/>
</dbReference>
<evidence type="ECO:0000256" key="8">
    <source>
        <dbReference type="ARBA" id="ARBA00022701"/>
    </source>
</evidence>
<feature type="region of interest" description="Disordered" evidence="19">
    <location>
        <begin position="289"/>
        <end position="330"/>
    </location>
</feature>
<evidence type="ECO:0000256" key="3">
    <source>
        <dbReference type="ARBA" id="ARBA00004489"/>
    </source>
</evidence>
<evidence type="ECO:0000256" key="13">
    <source>
        <dbReference type="ARBA" id="ARBA00023175"/>
    </source>
</evidence>
<accession>A0A8C7YE67</accession>
<dbReference type="GeneTree" id="ENSGT00940000155323"/>
<dbReference type="SUPFAM" id="SSF50998">
    <property type="entry name" value="Quinoprotein alcohol dehydrogenase-like"/>
    <property type="match status" value="1"/>
</dbReference>
<dbReference type="Gene3D" id="3.40.850.10">
    <property type="entry name" value="Kinesin motor domain"/>
    <property type="match status" value="1"/>
</dbReference>
<dbReference type="InterPro" id="IPR027640">
    <property type="entry name" value="Kinesin-like_fam"/>
</dbReference>
<feature type="repeat" description="WD" evidence="16">
    <location>
        <begin position="816"/>
        <end position="855"/>
    </location>
</feature>
<feature type="domain" description="Kinesin motor" evidence="20">
    <location>
        <begin position="1"/>
        <end position="112"/>
    </location>
</feature>
<keyword evidence="22" id="KW-1185">Reference proteome</keyword>
<dbReference type="InterPro" id="IPR001752">
    <property type="entry name" value="Kinesin_motor_dom"/>
</dbReference>
<evidence type="ECO:0000256" key="10">
    <source>
        <dbReference type="ARBA" id="ARBA00022741"/>
    </source>
</evidence>
<feature type="compositionally biased region" description="Acidic residues" evidence="19">
    <location>
        <begin position="301"/>
        <end position="329"/>
    </location>
</feature>
<evidence type="ECO:0000259" key="20">
    <source>
        <dbReference type="PROSITE" id="PS50067"/>
    </source>
</evidence>
<reference evidence="21" key="1">
    <citation type="submission" date="2025-08" db="UniProtKB">
        <authorList>
            <consortium name="Ensembl"/>
        </authorList>
    </citation>
    <scope>IDENTIFICATION</scope>
</reference>
<dbReference type="CDD" id="cd22263">
    <property type="entry name" value="Rcc_KIF21A"/>
    <property type="match status" value="1"/>
</dbReference>
<dbReference type="GO" id="GO:0051231">
    <property type="term" value="P:spindle elongation"/>
    <property type="evidence" value="ECO:0007669"/>
    <property type="project" value="TreeGrafter"/>
</dbReference>
<dbReference type="Pfam" id="PF00225">
    <property type="entry name" value="Kinesin"/>
    <property type="match status" value="1"/>
</dbReference>
<dbReference type="PANTHER" id="PTHR47969">
    <property type="entry name" value="CHROMOSOME-ASSOCIATED KINESIN KIF4A-RELATED"/>
    <property type="match status" value="1"/>
</dbReference>
<dbReference type="InterPro" id="IPR027417">
    <property type="entry name" value="P-loop_NTPase"/>
</dbReference>
<evidence type="ECO:0000256" key="15">
    <source>
        <dbReference type="ARBA" id="ARBA00023273"/>
    </source>
</evidence>
<keyword evidence="13" id="KW-0505">Motor protein</keyword>
<evidence type="ECO:0000256" key="1">
    <source>
        <dbReference type="ARBA" id="ARBA00004245"/>
    </source>
</evidence>
<dbReference type="InterPro" id="IPR011047">
    <property type="entry name" value="Quinoprotein_ADH-like_sf"/>
</dbReference>
<dbReference type="CDD" id="cd00200">
    <property type="entry name" value="WD40"/>
    <property type="match status" value="1"/>
</dbReference>
<keyword evidence="11" id="KW-0067">ATP-binding</keyword>
<dbReference type="InterPro" id="IPR036961">
    <property type="entry name" value="Kinesin_motor_dom_sf"/>
</dbReference>
<dbReference type="GO" id="GO:0005875">
    <property type="term" value="C:microtubule associated complex"/>
    <property type="evidence" value="ECO:0007669"/>
    <property type="project" value="TreeGrafter"/>
</dbReference>
<dbReference type="GO" id="GO:0003777">
    <property type="term" value="F:microtubule motor activity"/>
    <property type="evidence" value="ECO:0007669"/>
    <property type="project" value="InterPro"/>
</dbReference>
<keyword evidence="5" id="KW-0963">Cytoplasm</keyword>
<evidence type="ECO:0000256" key="5">
    <source>
        <dbReference type="ARBA" id="ARBA00022490"/>
    </source>
</evidence>
<evidence type="ECO:0000256" key="9">
    <source>
        <dbReference type="ARBA" id="ARBA00022737"/>
    </source>
</evidence>
<evidence type="ECO:0000256" key="11">
    <source>
        <dbReference type="ARBA" id="ARBA00022840"/>
    </source>
</evidence>
<dbReference type="GO" id="GO:0005524">
    <property type="term" value="F:ATP binding"/>
    <property type="evidence" value="ECO:0007669"/>
    <property type="project" value="UniProtKB-KW"/>
</dbReference>
<dbReference type="InterPro" id="IPR056533">
    <property type="entry name" value="KIF21A/B_hel_1"/>
</dbReference>
<evidence type="ECO:0000256" key="16">
    <source>
        <dbReference type="PROSITE-ProRule" id="PRU00221"/>
    </source>
</evidence>
<dbReference type="GO" id="GO:0008017">
    <property type="term" value="F:microtubule binding"/>
    <property type="evidence" value="ECO:0007669"/>
    <property type="project" value="InterPro"/>
</dbReference>
<keyword evidence="7 16" id="KW-0853">WD repeat</keyword>
<evidence type="ECO:0000256" key="14">
    <source>
        <dbReference type="ARBA" id="ARBA00023212"/>
    </source>
</evidence>
<feature type="coiled-coil region" evidence="18">
    <location>
        <begin position="120"/>
        <end position="147"/>
    </location>
</feature>
<dbReference type="SMART" id="SM00129">
    <property type="entry name" value="KISc"/>
    <property type="match status" value="1"/>
</dbReference>
<dbReference type="AlphaFoldDB" id="A0A8C7YE67"/>
<dbReference type="PROSITE" id="PS50294">
    <property type="entry name" value="WD_REPEATS_REGION"/>
    <property type="match status" value="1"/>
</dbReference>
<keyword evidence="6" id="KW-0597">Phosphoprotein</keyword>
<comment type="caution">
    <text evidence="17">Lacks conserved residue(s) required for the propagation of feature annotation.</text>
</comment>
<evidence type="ECO:0000256" key="12">
    <source>
        <dbReference type="ARBA" id="ARBA00023054"/>
    </source>
</evidence>
<dbReference type="InterPro" id="IPR056532">
    <property type="entry name" value="KIF21A/B_hel_2"/>
</dbReference>
<evidence type="ECO:0000256" key="7">
    <source>
        <dbReference type="ARBA" id="ARBA00022574"/>
    </source>
</evidence>
<organism evidence="21 22">
    <name type="scientific">Oryzias sinensis</name>
    <name type="common">Chinese medaka</name>
    <dbReference type="NCBI Taxonomy" id="183150"/>
    <lineage>
        <taxon>Eukaryota</taxon>
        <taxon>Metazoa</taxon>
        <taxon>Chordata</taxon>
        <taxon>Craniata</taxon>
        <taxon>Vertebrata</taxon>
        <taxon>Euteleostomi</taxon>
        <taxon>Actinopterygii</taxon>
        <taxon>Neopterygii</taxon>
        <taxon>Teleostei</taxon>
        <taxon>Neoteleostei</taxon>
        <taxon>Acanthomorphata</taxon>
        <taxon>Ovalentaria</taxon>
        <taxon>Atherinomorphae</taxon>
        <taxon>Beloniformes</taxon>
        <taxon>Adrianichthyidae</taxon>
        <taxon>Oryziinae</taxon>
        <taxon>Oryzias</taxon>
    </lineage>
</organism>
<dbReference type="GO" id="GO:0030426">
    <property type="term" value="C:growth cone"/>
    <property type="evidence" value="ECO:0007669"/>
    <property type="project" value="UniProtKB-SubCell"/>
</dbReference>
<proteinExistence type="inferred from homology"/>
<dbReference type="PROSITE" id="PS00411">
    <property type="entry name" value="KINESIN_MOTOR_1"/>
    <property type="match status" value="1"/>
</dbReference>
<dbReference type="Pfam" id="PF00400">
    <property type="entry name" value="WD40"/>
    <property type="match status" value="4"/>
</dbReference>
<dbReference type="PRINTS" id="PR00380">
    <property type="entry name" value="KINESINHEAVY"/>
</dbReference>
<sequence length="1124" mass="126879">MDEYETLTAKFHFVDLAGSERLKRTGATGDRAKEGISINCGLLALGNVISALGDRSKRSSHVPYRDSKLTRLLQDSLGGNSQTVMIACISPSDQDFMETLNTLKYANRARNIKNKVMVNQDKASQQISALRTEIARLQIELMEYKTGKRMIGEDGVESFSDMYHENSMLQTENSNLRVRVKAMQETIDAQRARLTQLLSDQANMALARAGGTEEIGNMIQSYIQEIEDLRAKLLESEAVNENLRKSLSRASNRQSFYGGPGSFSANLLAPEKETSDIIELAKKDLAKLKKREKKKKKSDHEEVEEEDEDEEEEMDVEDSSEESDSECDEKENFQADLANITCEIAIKQKLIDELENSQRRLHTLKQQYEQKLMMLQCKIRDTQLERDRVLQNMSSVESGTEDKARKIKVEYEKKLSVMNKELQKLQSAQKEHARLLRNQSQYEKQLKKLQMDVAEMKKTKVRLMKQMKEQQEKNRMNESRRNREIASLKKDQRKQEHQLKLLEAQKRQQESSYRRTAGIYSTRIARNKWQTLERRISDVIMQRMTISNMEADMNRLLKQREELTKRKEKVIRKRERLVRAGPEEEKAVLPLSEEVDALTANIDYINDSIADCQANIMQMEETKEEADTVDVSAVITSCTLAEARFLLDHFMSMAINKGLQAAQRESQVKVMEGRLKQTEITSATQNQLLFHMLKEKAEFNPELDALLGNALQGKQPIGSCCHSRSSGFDVNFSFTGYSGSRAVPAVENRATEPSPLSRRKMYDKAQAAADRAQVKEITHIFIRFDRNVLFLFRGVISPVPSTKSSRLAPLQCVHVAEGHNKAVLCVDCTDDLLFTGSKDRTCKVWNLVTGQEIMSLAGHPNNVVSVRYSSSLVFTVSTYYIKVWDIRDSAKCIRTLTSTGQVNVGDICAPNTNRTVAIPAGENQINQIALNPNGTVLYAAAGNSVRVWDLRRFASTGKLMGHLGPVMCLTVDQSGNNQDLVITGSKDHYIKVYHLITWITTKCSLGSISPTHNFEPPHYDGIESLVVQSDMLFSGSRDNGIKKWDLDRRDLLQQVPNAHRDWVCALGVVPGSPALLSGCRGGVLRLWHTDTLGALGELKGHESPINSITVNSSHLFTASDQSVC</sequence>
<comment type="subcellular location">
    <subcellularLocation>
        <location evidence="3">Cell projection</location>
        <location evidence="3">Axon</location>
    </subcellularLocation>
    <subcellularLocation>
        <location evidence="2">Cell projection</location>
        <location evidence="2">Dendrite</location>
    </subcellularLocation>
    <subcellularLocation>
        <location evidence="4">Cell projection</location>
        <location evidence="4">Growth cone</location>
    </subcellularLocation>
    <subcellularLocation>
        <location evidence="1">Cytoplasm</location>
        <location evidence="1">Cytoskeleton</location>
    </subcellularLocation>
</comment>
<dbReference type="Gene3D" id="2.130.10.10">
    <property type="entry name" value="YVTN repeat-like/Quinoprotein amine dehydrogenase"/>
    <property type="match status" value="2"/>
</dbReference>
<dbReference type="InterPro" id="IPR001680">
    <property type="entry name" value="WD40_rpt"/>
</dbReference>
<dbReference type="GO" id="GO:0007018">
    <property type="term" value="P:microtubule-based movement"/>
    <property type="evidence" value="ECO:0007669"/>
    <property type="project" value="InterPro"/>
</dbReference>
<evidence type="ECO:0000313" key="22">
    <source>
        <dbReference type="Proteomes" id="UP000694383"/>
    </source>
</evidence>
<feature type="repeat" description="WD" evidence="16">
    <location>
        <begin position="1015"/>
        <end position="1054"/>
    </location>
</feature>
<dbReference type="Ensembl" id="ENSOSIT00000028857.1">
    <property type="protein sequence ID" value="ENSOSIP00000027376.1"/>
    <property type="gene ID" value="ENSOSIG00000005018.1"/>
</dbReference>
<dbReference type="SUPFAM" id="SSF52540">
    <property type="entry name" value="P-loop containing nucleoside triphosphate hydrolases"/>
    <property type="match status" value="1"/>
</dbReference>
<dbReference type="PROSITE" id="PS50082">
    <property type="entry name" value="WD_REPEATS_2"/>
    <property type="match status" value="2"/>
</dbReference>
<dbReference type="Pfam" id="PF23204">
    <property type="entry name" value="KIF21A_2nd"/>
    <property type="match status" value="1"/>
</dbReference>
<dbReference type="SUPFAM" id="SSF46579">
    <property type="entry name" value="Prefoldin"/>
    <property type="match status" value="1"/>
</dbReference>
<keyword evidence="10" id="KW-0547">Nucleotide-binding</keyword>
<dbReference type="PROSITE" id="PS00678">
    <property type="entry name" value="WD_REPEATS_1"/>
    <property type="match status" value="1"/>
</dbReference>
<dbReference type="PROSITE" id="PS50067">
    <property type="entry name" value="KINESIN_MOTOR_2"/>
    <property type="match status" value="1"/>
</dbReference>
<evidence type="ECO:0000313" key="21">
    <source>
        <dbReference type="Ensembl" id="ENSOSIP00000027376.1"/>
    </source>
</evidence>
<dbReference type="Proteomes" id="UP000694383">
    <property type="component" value="Unplaced"/>
</dbReference>
<feature type="region of interest" description="Disordered" evidence="19">
    <location>
        <begin position="468"/>
        <end position="496"/>
    </location>
</feature>
<dbReference type="SMART" id="SM00320">
    <property type="entry name" value="WD40"/>
    <property type="match status" value="7"/>
</dbReference>
<name>A0A8C7YE67_9TELE</name>
<dbReference type="Pfam" id="PF25764">
    <property type="entry name" value="KIF21A_4th"/>
    <property type="match status" value="1"/>
</dbReference>
<evidence type="ECO:0000256" key="4">
    <source>
        <dbReference type="ARBA" id="ARBA00004624"/>
    </source>
</evidence>
<protein>
    <submittedName>
        <fullName evidence="21">Kinesin family member 21A</fullName>
    </submittedName>
</protein>
<dbReference type="Pfam" id="PF23203">
    <property type="entry name" value="KIF21A"/>
    <property type="match status" value="1"/>
</dbReference>
<dbReference type="GO" id="GO:0005874">
    <property type="term" value="C:microtubule"/>
    <property type="evidence" value="ECO:0007669"/>
    <property type="project" value="UniProtKB-KW"/>
</dbReference>
<dbReference type="GO" id="GO:0007052">
    <property type="term" value="P:mitotic spindle organization"/>
    <property type="evidence" value="ECO:0007669"/>
    <property type="project" value="TreeGrafter"/>
</dbReference>